<dbReference type="InterPro" id="IPR023346">
    <property type="entry name" value="Lysozyme-like_dom_sf"/>
</dbReference>
<keyword evidence="3" id="KW-0732">Signal</keyword>
<dbReference type="Gene3D" id="1.10.530.10">
    <property type="match status" value="1"/>
</dbReference>
<name>A0A0A9XR84_LYGHE</name>
<feature type="signal peptide" evidence="3">
    <location>
        <begin position="1"/>
        <end position="20"/>
    </location>
</feature>
<keyword evidence="2" id="KW-0812">Transmembrane</keyword>
<feature type="region of interest" description="Disordered" evidence="1">
    <location>
        <begin position="157"/>
        <end position="192"/>
    </location>
</feature>
<evidence type="ECO:0000256" key="2">
    <source>
        <dbReference type="SAM" id="Phobius"/>
    </source>
</evidence>
<evidence type="ECO:0000313" key="4">
    <source>
        <dbReference type="EMBL" id="JAG22106.1"/>
    </source>
</evidence>
<feature type="non-terminal residue" evidence="4">
    <location>
        <position position="287"/>
    </location>
</feature>
<protein>
    <submittedName>
        <fullName evidence="4">Alpha-lactalbumin</fullName>
    </submittedName>
</protein>
<sequence>MKVGEFVLVILVAAVSSVSGKVLTPCDFVERLQRFDNWEDLKHDLSTIVCIAGYTGFNTSHNMVGKNGIGYHGIFNLRDDAIEKCVKQYQAGHLSFADVTDEYLRDDVNCILHQILGNPDLYTKLCRKDLTKEIFCGALPLRVPRYVDMFERLSSGENLEKPPANEKPEYDKNRNHHNKSEGYPTSPETTTNSYTTLPTAVVGGQDNFIIQDNWFIETLFIGVVVGAVVGAIVIVIFTWYILRIRMNASTSSDEINFQGSTDNLTEVELENIHVYENSSVFIVNKPT</sequence>
<feature type="compositionally biased region" description="Basic and acidic residues" evidence="1">
    <location>
        <begin position="158"/>
        <end position="173"/>
    </location>
</feature>
<accession>A0A0A9XR84</accession>
<feature type="transmembrane region" description="Helical" evidence="2">
    <location>
        <begin position="219"/>
        <end position="242"/>
    </location>
</feature>
<reference evidence="4" key="1">
    <citation type="journal article" date="2014" name="PLoS ONE">
        <title>Transcriptome-Based Identification of ABC Transporters in the Western Tarnished Plant Bug Lygus hesperus.</title>
        <authorList>
            <person name="Hull J.J."/>
            <person name="Chaney K."/>
            <person name="Geib S.M."/>
            <person name="Fabrick J.A."/>
            <person name="Brent C.S."/>
            <person name="Walsh D."/>
            <person name="Lavine L.C."/>
        </authorList>
    </citation>
    <scope>NUCLEOTIDE SEQUENCE</scope>
</reference>
<dbReference type="AlphaFoldDB" id="A0A0A9XR84"/>
<keyword evidence="2" id="KW-1133">Transmembrane helix</keyword>
<keyword evidence="2" id="KW-0472">Membrane</keyword>
<evidence type="ECO:0000256" key="3">
    <source>
        <dbReference type="SAM" id="SignalP"/>
    </source>
</evidence>
<gene>
    <name evidence="4" type="primary">LALBA_0</name>
    <name evidence="4" type="ORF">CM83_4687</name>
</gene>
<feature type="compositionally biased region" description="Low complexity" evidence="1">
    <location>
        <begin position="183"/>
        <end position="192"/>
    </location>
</feature>
<evidence type="ECO:0000256" key="1">
    <source>
        <dbReference type="SAM" id="MobiDB-lite"/>
    </source>
</evidence>
<proteinExistence type="predicted"/>
<feature type="chain" id="PRO_5002053087" evidence="3">
    <location>
        <begin position="21"/>
        <end position="287"/>
    </location>
</feature>
<reference evidence="4" key="2">
    <citation type="submission" date="2014-07" db="EMBL/GenBank/DDBJ databases">
        <authorList>
            <person name="Hull J."/>
        </authorList>
    </citation>
    <scope>NUCLEOTIDE SEQUENCE</scope>
</reference>
<organism evidence="4">
    <name type="scientific">Lygus hesperus</name>
    <name type="common">Western plant bug</name>
    <dbReference type="NCBI Taxonomy" id="30085"/>
    <lineage>
        <taxon>Eukaryota</taxon>
        <taxon>Metazoa</taxon>
        <taxon>Ecdysozoa</taxon>
        <taxon>Arthropoda</taxon>
        <taxon>Hexapoda</taxon>
        <taxon>Insecta</taxon>
        <taxon>Pterygota</taxon>
        <taxon>Neoptera</taxon>
        <taxon>Paraneoptera</taxon>
        <taxon>Hemiptera</taxon>
        <taxon>Heteroptera</taxon>
        <taxon>Panheteroptera</taxon>
        <taxon>Cimicomorpha</taxon>
        <taxon>Miridae</taxon>
        <taxon>Mirini</taxon>
        <taxon>Lygus</taxon>
    </lineage>
</organism>
<dbReference type="EMBL" id="GBHO01021498">
    <property type="protein sequence ID" value="JAG22106.1"/>
    <property type="molecule type" value="Transcribed_RNA"/>
</dbReference>
<dbReference type="SUPFAM" id="SSF53955">
    <property type="entry name" value="Lysozyme-like"/>
    <property type="match status" value="1"/>
</dbReference>